<dbReference type="InterPro" id="IPR045090">
    <property type="entry name" value="Pept_M3A_M3B"/>
</dbReference>
<dbReference type="EMBL" id="HBUF01195904">
    <property type="protein sequence ID" value="CAG6660033.1"/>
    <property type="molecule type" value="Transcribed_RNA"/>
</dbReference>
<dbReference type="EMBL" id="HBUF01540813">
    <property type="protein sequence ID" value="CAG6755012.1"/>
    <property type="molecule type" value="Transcribed_RNA"/>
</dbReference>
<comment type="similarity">
    <text evidence="2 10">Belongs to the peptidase M3 family.</text>
</comment>
<name>A0A8D8ZX98_9HEMI</name>
<reference evidence="12" key="1">
    <citation type="submission" date="2021-05" db="EMBL/GenBank/DDBJ databases">
        <authorList>
            <person name="Alioto T."/>
            <person name="Alioto T."/>
            <person name="Gomez Garrido J."/>
        </authorList>
    </citation>
    <scope>NUCLEOTIDE SEQUENCE</scope>
</reference>
<dbReference type="InterPro" id="IPR001567">
    <property type="entry name" value="Pept_M3A_M3B_dom"/>
</dbReference>
<comment type="subcellular location">
    <subcellularLocation>
        <location evidence="1">Mitochondrion</location>
    </subcellularLocation>
</comment>
<dbReference type="GO" id="GO:0006518">
    <property type="term" value="P:peptide metabolic process"/>
    <property type="evidence" value="ECO:0007669"/>
    <property type="project" value="TreeGrafter"/>
</dbReference>
<evidence type="ECO:0000313" key="12">
    <source>
        <dbReference type="EMBL" id="CAG6755012.1"/>
    </source>
</evidence>
<protein>
    <submittedName>
        <fullName evidence="12">Mitochondrial intermediate peptidase</fullName>
    </submittedName>
</protein>
<keyword evidence="4 10" id="KW-0479">Metal-binding</keyword>
<dbReference type="EMBL" id="HBUF01540815">
    <property type="protein sequence ID" value="CAG6755014.1"/>
    <property type="molecule type" value="Transcribed_RNA"/>
</dbReference>
<comment type="cofactor">
    <cofactor evidence="10">
        <name>Zn(2+)</name>
        <dbReference type="ChEBI" id="CHEBI:29105"/>
    </cofactor>
    <text evidence="10">Binds 1 zinc ion.</text>
</comment>
<dbReference type="Pfam" id="PF01432">
    <property type="entry name" value="Peptidase_M3"/>
    <property type="match status" value="1"/>
</dbReference>
<dbReference type="EMBL" id="HBUF01540814">
    <property type="protein sequence ID" value="CAG6755013.1"/>
    <property type="molecule type" value="Transcribed_RNA"/>
</dbReference>
<dbReference type="CDD" id="cd06457">
    <property type="entry name" value="M3A_MIP"/>
    <property type="match status" value="1"/>
</dbReference>
<keyword evidence="6 10" id="KW-0862">Zinc</keyword>
<proteinExistence type="inferred from homology"/>
<keyword evidence="3 10" id="KW-0645">Protease</keyword>
<sequence length="698" mass="79483">MKCIQKSLTSHKLGQFNRICNIKLSTLSSLATTFNSKPTTKFQLQLRKESGLFGIPELQSYEGFYALKEKTASTTDDLLKECCDENRTRKLVQVFDDLSNELCCVADMAEFIRIAHPQSVYTFAAEDACISVSGIVEKLNTHKELYNALHQVVHKGDKFTESDLDKHVASLFLFDFEQNGIHLTESERAMVVQLNDYILQTGQKFMNGTITPRTVNRVNVPSDIAHVFNSQGGQIVINGLYGDSADSKVREIAYKLYMSPDESQEYLLLQLLDARKNLAKICGFPTYAHRAIKASTAETPTVVSNFLNKLNEELIPRADKDFQTMAQIKDKLYPGEKLQLWDIGYVSNKARRDKLKLTGIDFAPYFSLGTCMEGLNNLFDKIYGITLKHVDANPGELWSSDVYKLEVSHEKEGLLGHIYCDFFERSRKPNQDCHFTIRGGRKLSDGSYQNPIVVLMLNLPTPRWSNPCLLTPAMVDNLFHEMGHAMHSMLARTDYQHVTGTRCATDFAEVPSVLMEFFASDPRVIQSFAKHYISGEPMSHEMLQRFCLSKKLFQASEMQSQVFYSALDLEYHTSDVTNTFQQLKECQNKYYGISYMEDTAWQHRFSHLVGYGAKYYSYLLSRAVASWIWQSYFEKDPFSRDSGDAYRLNCLSHGGGKPSNKLVSDFLQKEITAESLANSLMQELDKNNHAIENTIFQK</sequence>
<dbReference type="InterPro" id="IPR024077">
    <property type="entry name" value="Neurolysin/TOP_dom2"/>
</dbReference>
<dbReference type="GO" id="GO:0005739">
    <property type="term" value="C:mitochondrion"/>
    <property type="evidence" value="ECO:0007669"/>
    <property type="project" value="UniProtKB-SubCell"/>
</dbReference>
<feature type="domain" description="Peptidase M3A/M3B catalytic" evidence="11">
    <location>
        <begin position="243"/>
        <end position="680"/>
    </location>
</feature>
<dbReference type="EMBL" id="HBUF01195903">
    <property type="protein sequence ID" value="CAG6660032.1"/>
    <property type="molecule type" value="Transcribed_RNA"/>
</dbReference>
<dbReference type="InterPro" id="IPR024079">
    <property type="entry name" value="MetalloPept_cat_dom_sf"/>
</dbReference>
<accession>A0A8D8ZX98</accession>
<keyword evidence="7" id="KW-0809">Transit peptide</keyword>
<evidence type="ECO:0000256" key="10">
    <source>
        <dbReference type="RuleBase" id="RU003435"/>
    </source>
</evidence>
<evidence type="ECO:0000256" key="5">
    <source>
        <dbReference type="ARBA" id="ARBA00022801"/>
    </source>
</evidence>
<dbReference type="PANTHER" id="PTHR11804:SF79">
    <property type="entry name" value="MITOCHONDRIAL INTERMEDIATE PEPTIDASE"/>
    <property type="match status" value="1"/>
</dbReference>
<dbReference type="EMBL" id="HBUF01138699">
    <property type="protein sequence ID" value="CAG6645821.1"/>
    <property type="molecule type" value="Transcribed_RNA"/>
</dbReference>
<dbReference type="GO" id="GO:0006627">
    <property type="term" value="P:protein processing involved in protein targeting to mitochondrion"/>
    <property type="evidence" value="ECO:0007669"/>
    <property type="project" value="TreeGrafter"/>
</dbReference>
<organism evidence="12">
    <name type="scientific">Cacopsylla melanoneura</name>
    <dbReference type="NCBI Taxonomy" id="428564"/>
    <lineage>
        <taxon>Eukaryota</taxon>
        <taxon>Metazoa</taxon>
        <taxon>Ecdysozoa</taxon>
        <taxon>Arthropoda</taxon>
        <taxon>Hexapoda</taxon>
        <taxon>Insecta</taxon>
        <taxon>Pterygota</taxon>
        <taxon>Neoptera</taxon>
        <taxon>Paraneoptera</taxon>
        <taxon>Hemiptera</taxon>
        <taxon>Sternorrhyncha</taxon>
        <taxon>Psylloidea</taxon>
        <taxon>Psyllidae</taxon>
        <taxon>Psyllinae</taxon>
        <taxon>Cacopsylla</taxon>
    </lineage>
</organism>
<keyword evidence="8 10" id="KW-0482">Metalloprotease</keyword>
<dbReference type="PANTHER" id="PTHR11804">
    <property type="entry name" value="PROTEASE M3 THIMET OLIGOPEPTIDASE-RELATED"/>
    <property type="match status" value="1"/>
</dbReference>
<evidence type="ECO:0000256" key="3">
    <source>
        <dbReference type="ARBA" id="ARBA00022670"/>
    </source>
</evidence>
<keyword evidence="5 10" id="KW-0378">Hydrolase</keyword>
<dbReference type="EMBL" id="HBUF01138700">
    <property type="protein sequence ID" value="CAG6645822.1"/>
    <property type="molecule type" value="Transcribed_RNA"/>
</dbReference>
<evidence type="ECO:0000256" key="8">
    <source>
        <dbReference type="ARBA" id="ARBA00023049"/>
    </source>
</evidence>
<evidence type="ECO:0000256" key="9">
    <source>
        <dbReference type="ARBA" id="ARBA00023128"/>
    </source>
</evidence>
<evidence type="ECO:0000256" key="1">
    <source>
        <dbReference type="ARBA" id="ARBA00004173"/>
    </source>
</evidence>
<evidence type="ECO:0000256" key="7">
    <source>
        <dbReference type="ARBA" id="ARBA00022946"/>
    </source>
</evidence>
<evidence type="ECO:0000256" key="4">
    <source>
        <dbReference type="ARBA" id="ARBA00022723"/>
    </source>
</evidence>
<evidence type="ECO:0000259" key="11">
    <source>
        <dbReference type="Pfam" id="PF01432"/>
    </source>
</evidence>
<dbReference type="GO" id="GO:0004222">
    <property type="term" value="F:metalloendopeptidase activity"/>
    <property type="evidence" value="ECO:0007669"/>
    <property type="project" value="InterPro"/>
</dbReference>
<dbReference type="FunFam" id="3.40.390.10:FF:000013">
    <property type="entry name" value="Mitochondrial intermediate peptidase"/>
    <property type="match status" value="1"/>
</dbReference>
<dbReference type="InterPro" id="IPR033851">
    <property type="entry name" value="M3A_MIP"/>
</dbReference>
<evidence type="ECO:0000256" key="6">
    <source>
        <dbReference type="ARBA" id="ARBA00022833"/>
    </source>
</evidence>
<dbReference type="AlphaFoldDB" id="A0A8D8ZX98"/>
<dbReference type="Gene3D" id="1.10.1370.10">
    <property type="entry name" value="Neurolysin, domain 3"/>
    <property type="match status" value="1"/>
</dbReference>
<evidence type="ECO:0000256" key="2">
    <source>
        <dbReference type="ARBA" id="ARBA00006040"/>
    </source>
</evidence>
<dbReference type="SUPFAM" id="SSF55486">
    <property type="entry name" value="Metalloproteases ('zincins'), catalytic domain"/>
    <property type="match status" value="1"/>
</dbReference>
<dbReference type="Gene3D" id="3.40.390.10">
    <property type="entry name" value="Collagenase (Catalytic Domain)"/>
    <property type="match status" value="1"/>
</dbReference>
<dbReference type="GO" id="GO:0046872">
    <property type="term" value="F:metal ion binding"/>
    <property type="evidence" value="ECO:0007669"/>
    <property type="project" value="UniProtKB-UniRule"/>
</dbReference>
<keyword evidence="9" id="KW-0496">Mitochondrion</keyword>